<gene>
    <name evidence="2" type="ORF">BN7_136</name>
</gene>
<protein>
    <submittedName>
        <fullName evidence="2">Uncharacterized protein</fullName>
    </submittedName>
</protein>
<evidence type="ECO:0000313" key="3">
    <source>
        <dbReference type="Proteomes" id="UP000009328"/>
    </source>
</evidence>
<organism evidence="2 3">
    <name type="scientific">Wickerhamomyces ciferrii (strain ATCC 14091 / BCRC 22168 / CBS 111 / JCM 3599 / NBRC 0793 / NRRL Y-1031 F-60-10)</name>
    <name type="common">Yeast</name>
    <name type="synonym">Pichia ciferrii</name>
    <dbReference type="NCBI Taxonomy" id="1206466"/>
    <lineage>
        <taxon>Eukaryota</taxon>
        <taxon>Fungi</taxon>
        <taxon>Dikarya</taxon>
        <taxon>Ascomycota</taxon>
        <taxon>Saccharomycotina</taxon>
        <taxon>Saccharomycetes</taxon>
        <taxon>Phaffomycetales</taxon>
        <taxon>Wickerhamomycetaceae</taxon>
        <taxon>Wickerhamomyces</taxon>
    </lineage>
</organism>
<evidence type="ECO:0000313" key="2">
    <source>
        <dbReference type="EMBL" id="CCH40603.1"/>
    </source>
</evidence>
<reference evidence="2 3" key="1">
    <citation type="journal article" date="2012" name="Eukaryot. Cell">
        <title>Draft genome sequence of Wickerhamomyces ciferrii NRRL Y-1031 F-60-10.</title>
        <authorList>
            <person name="Schneider J."/>
            <person name="Andrea H."/>
            <person name="Blom J."/>
            <person name="Jaenicke S."/>
            <person name="Ruckert C."/>
            <person name="Schorsch C."/>
            <person name="Szczepanowski R."/>
            <person name="Farwick M."/>
            <person name="Goesmann A."/>
            <person name="Puhler A."/>
            <person name="Schaffer S."/>
            <person name="Tauch A."/>
            <person name="Kohler T."/>
            <person name="Brinkrolf K."/>
        </authorList>
    </citation>
    <scope>NUCLEOTIDE SEQUENCE [LARGE SCALE GENOMIC DNA]</scope>
    <source>
        <strain evidence="3">ATCC 14091 / BCRC 22168 / CBS 111 / JCM 3599 / NBRC 0793 / NRRL Y-1031 F-60-10</strain>
    </source>
</reference>
<dbReference type="InParanoid" id="K0KHF2"/>
<feature type="region of interest" description="Disordered" evidence="1">
    <location>
        <begin position="1"/>
        <end position="24"/>
    </location>
</feature>
<name>K0KHF2_WICCF</name>
<keyword evidence="3" id="KW-1185">Reference proteome</keyword>
<dbReference type="HOGENOM" id="CLU_2514368_0_0_1"/>
<dbReference type="AlphaFoldDB" id="K0KHF2"/>
<accession>K0KHF2</accession>
<dbReference type="Proteomes" id="UP000009328">
    <property type="component" value="Unassembled WGS sequence"/>
</dbReference>
<dbReference type="EMBL" id="CAIF01000001">
    <property type="protein sequence ID" value="CCH40603.1"/>
    <property type="molecule type" value="Genomic_DNA"/>
</dbReference>
<sequence length="85" mass="9817">MSRSGNNEDFRFFNPTEGEPLSQSQRYDIHPMELVVQSLVGGPLEALSNHLQTLHESQVVLIARLKIMEESMYTDYSKEFWEVKG</sequence>
<comment type="caution">
    <text evidence="2">The sequence shown here is derived from an EMBL/GenBank/DDBJ whole genome shotgun (WGS) entry which is preliminary data.</text>
</comment>
<evidence type="ECO:0000256" key="1">
    <source>
        <dbReference type="SAM" id="MobiDB-lite"/>
    </source>
</evidence>
<feature type="compositionally biased region" description="Basic and acidic residues" evidence="1">
    <location>
        <begin position="1"/>
        <end position="11"/>
    </location>
</feature>
<proteinExistence type="predicted"/>